<name>A0ABU8RVL7_9SPHN</name>
<gene>
    <name evidence="4" type="ORF">WG901_10380</name>
</gene>
<proteinExistence type="predicted"/>
<feature type="domain" description="Soluble ligand binding" evidence="3">
    <location>
        <begin position="474"/>
        <end position="524"/>
    </location>
</feature>
<dbReference type="Gene3D" id="3.10.560.10">
    <property type="entry name" value="Outer membrane lipoprotein wza domain like"/>
    <property type="match status" value="4"/>
</dbReference>
<dbReference type="InterPro" id="IPR049712">
    <property type="entry name" value="Poly_export"/>
</dbReference>
<feature type="domain" description="Soluble ligand binding" evidence="3">
    <location>
        <begin position="338"/>
        <end position="370"/>
    </location>
</feature>
<evidence type="ECO:0000313" key="4">
    <source>
        <dbReference type="EMBL" id="MEJ5977041.1"/>
    </source>
</evidence>
<dbReference type="Pfam" id="PF10531">
    <property type="entry name" value="SLBB"/>
    <property type="match status" value="4"/>
</dbReference>
<dbReference type="Gene3D" id="3.30.1950.10">
    <property type="entry name" value="wza like domain"/>
    <property type="match status" value="1"/>
</dbReference>
<feature type="domain" description="Polysaccharide export protein N-terminal" evidence="2">
    <location>
        <begin position="84"/>
        <end position="157"/>
    </location>
</feature>
<dbReference type="Proteomes" id="UP001361239">
    <property type="component" value="Unassembled WGS sequence"/>
</dbReference>
<keyword evidence="1" id="KW-0732">Signal</keyword>
<organism evidence="4 5">
    <name type="scientific">Novosphingobium anseongense</name>
    <dbReference type="NCBI Taxonomy" id="3133436"/>
    <lineage>
        <taxon>Bacteria</taxon>
        <taxon>Pseudomonadati</taxon>
        <taxon>Pseudomonadota</taxon>
        <taxon>Alphaproteobacteria</taxon>
        <taxon>Sphingomonadales</taxon>
        <taxon>Sphingomonadaceae</taxon>
        <taxon>Novosphingobium</taxon>
    </lineage>
</organism>
<dbReference type="RefSeq" id="WP_339586994.1">
    <property type="nucleotide sequence ID" value="NZ_JBBHJZ010000002.1"/>
</dbReference>
<dbReference type="InterPro" id="IPR019554">
    <property type="entry name" value="Soluble_ligand-bd"/>
</dbReference>
<keyword evidence="5" id="KW-1185">Reference proteome</keyword>
<evidence type="ECO:0000259" key="2">
    <source>
        <dbReference type="Pfam" id="PF02563"/>
    </source>
</evidence>
<dbReference type="InterPro" id="IPR003715">
    <property type="entry name" value="Poly_export_N"/>
</dbReference>
<evidence type="ECO:0000256" key="1">
    <source>
        <dbReference type="ARBA" id="ARBA00022729"/>
    </source>
</evidence>
<dbReference type="PANTHER" id="PTHR33619">
    <property type="entry name" value="POLYSACCHARIDE EXPORT PROTEIN GFCE-RELATED"/>
    <property type="match status" value="1"/>
</dbReference>
<evidence type="ECO:0000259" key="3">
    <source>
        <dbReference type="Pfam" id="PF10531"/>
    </source>
</evidence>
<comment type="caution">
    <text evidence="4">The sequence shown here is derived from an EMBL/GenBank/DDBJ whole genome shotgun (WGS) entry which is preliminary data.</text>
</comment>
<dbReference type="Pfam" id="PF02563">
    <property type="entry name" value="Poly_export"/>
    <property type="match status" value="1"/>
</dbReference>
<dbReference type="EMBL" id="JBBHJZ010000002">
    <property type="protein sequence ID" value="MEJ5977041.1"/>
    <property type="molecule type" value="Genomic_DNA"/>
</dbReference>
<accession>A0ABU8RVL7</accession>
<feature type="domain" description="Soluble ligand binding" evidence="3">
    <location>
        <begin position="248"/>
        <end position="294"/>
    </location>
</feature>
<protein>
    <submittedName>
        <fullName evidence="4">SLBB domain-containing protein</fullName>
    </submittedName>
</protein>
<evidence type="ECO:0000313" key="5">
    <source>
        <dbReference type="Proteomes" id="UP001361239"/>
    </source>
</evidence>
<feature type="domain" description="Soluble ligand binding" evidence="3">
    <location>
        <begin position="164"/>
        <end position="211"/>
    </location>
</feature>
<sequence length="579" mass="61711">MGQQILQPRSVGDQDNSALSLQQLLNARSSNPVDSSSTLTKALPKPGEFELYTTRLLGRKLPRFGENLVLPALRDFAAPATATVPPGYIVQPGDEIVIALSGSIDGSVSREVDTNGNIFLAGVGTIKVAGVRHSDLRGVISNAVGRQYRGYTVSVSVRQVRGIRVYVTGLANNPGAFTVSSLSTLANAVFQAGGPSSGGSWRSVKLYRNGAEIADFDLYQLMRGGSRISDVPLQNEDVLFIPPAGEQVAVIGSVQEEAIYEAKPGETIADMLAAAGGPNTLADRSRFILYRTGDINMVGPQEMAIGQAALQPIRGADIVQVLSTGSLAMPIERQSVLVRVEGEVRKPGIYFVAPNTPTSDIVAQAGGMTSIAFPYGTKFTRQSVKIQQQESFREAVRQLELSLAAAPLSASTSVSESERANQIAAARSVLERLRQAEPDGRVVLQLPPNAQTIPGNILLENNDAIYVPPRPTTVGIFGAVYRPASFFVGEGKPIRVADYIEKAGGTLRAADRGNIFLVRANGEVVSKKRGSLRARVLPGDIVFVPVRTQGNSFWAKFKDITQTLFQLGLSAATVVAVTK</sequence>
<dbReference type="PANTHER" id="PTHR33619:SF3">
    <property type="entry name" value="POLYSACCHARIDE EXPORT PROTEIN GFCE-RELATED"/>
    <property type="match status" value="1"/>
</dbReference>
<reference evidence="4 5" key="1">
    <citation type="submission" date="2024-03" db="EMBL/GenBank/DDBJ databases">
        <authorList>
            <person name="Jo J.-H."/>
        </authorList>
    </citation>
    <scope>NUCLEOTIDE SEQUENCE [LARGE SCALE GENOMIC DNA]</scope>
    <source>
        <strain evidence="4 5">PS1R-30</strain>
    </source>
</reference>